<keyword evidence="3" id="KW-1185">Reference proteome</keyword>
<dbReference type="InterPro" id="IPR036259">
    <property type="entry name" value="MFS_trans_sf"/>
</dbReference>
<dbReference type="PANTHER" id="PTHR23537">
    <property type="match status" value="1"/>
</dbReference>
<feature type="transmembrane region" description="Helical" evidence="1">
    <location>
        <begin position="73"/>
        <end position="90"/>
    </location>
</feature>
<name>A0A177Y8F2_9NOCA</name>
<gene>
    <name evidence="2" type="ORF">A3K89_10205</name>
</gene>
<proteinExistence type="predicted"/>
<evidence type="ECO:0000256" key="1">
    <source>
        <dbReference type="SAM" id="Phobius"/>
    </source>
</evidence>
<reference evidence="2 3" key="1">
    <citation type="submission" date="2016-03" db="EMBL/GenBank/DDBJ databases">
        <title>Genome sequence of Rhodococcus kyotonensis KB10.</title>
        <authorList>
            <person name="Jeong H."/>
            <person name="Hong C.E."/>
            <person name="Jo S.H."/>
            <person name="Park J.M."/>
        </authorList>
    </citation>
    <scope>NUCLEOTIDE SEQUENCE [LARGE SCALE GENOMIC DNA]</scope>
    <source>
        <strain evidence="2 3">KB10</strain>
    </source>
</reference>
<dbReference type="Proteomes" id="UP000077519">
    <property type="component" value="Unassembled WGS sequence"/>
</dbReference>
<feature type="transmembrane region" description="Helical" evidence="1">
    <location>
        <begin position="233"/>
        <end position="252"/>
    </location>
</feature>
<keyword evidence="1" id="KW-1133">Transmembrane helix</keyword>
<feature type="transmembrane region" description="Helical" evidence="1">
    <location>
        <begin position="344"/>
        <end position="364"/>
    </location>
</feature>
<dbReference type="AlphaFoldDB" id="A0A177Y8F2"/>
<dbReference type="Gene3D" id="1.20.1250.20">
    <property type="entry name" value="MFS general substrate transporter like domains"/>
    <property type="match status" value="2"/>
</dbReference>
<feature type="transmembrane region" description="Helical" evidence="1">
    <location>
        <begin position="96"/>
        <end position="115"/>
    </location>
</feature>
<feature type="transmembrane region" description="Helical" evidence="1">
    <location>
        <begin position="43"/>
        <end position="61"/>
    </location>
</feature>
<dbReference type="EMBL" id="LVHI01000037">
    <property type="protein sequence ID" value="OAK51787.1"/>
    <property type="molecule type" value="Genomic_DNA"/>
</dbReference>
<evidence type="ECO:0000313" key="3">
    <source>
        <dbReference type="Proteomes" id="UP000077519"/>
    </source>
</evidence>
<dbReference type="PANTHER" id="PTHR23537:SF1">
    <property type="entry name" value="SUGAR TRANSPORTER"/>
    <property type="match status" value="1"/>
</dbReference>
<feature type="transmembrane region" description="Helical" evidence="1">
    <location>
        <begin position="284"/>
        <end position="304"/>
    </location>
</feature>
<dbReference type="InterPro" id="IPR010645">
    <property type="entry name" value="MFS_4"/>
</dbReference>
<feature type="transmembrane region" description="Helical" evidence="1">
    <location>
        <begin position="154"/>
        <end position="174"/>
    </location>
</feature>
<accession>A0A177Y8F2</accession>
<keyword evidence="1" id="KW-0472">Membrane</keyword>
<keyword evidence="1" id="KW-0812">Transmembrane</keyword>
<evidence type="ECO:0000313" key="2">
    <source>
        <dbReference type="EMBL" id="OAK51787.1"/>
    </source>
</evidence>
<feature type="transmembrane region" description="Helical" evidence="1">
    <location>
        <begin position="195"/>
        <end position="221"/>
    </location>
</feature>
<comment type="caution">
    <text evidence="2">The sequence shown here is derived from an EMBL/GenBank/DDBJ whole genome shotgun (WGS) entry which is preliminary data.</text>
</comment>
<organism evidence="2 3">
    <name type="scientific">Rhodococcoides kyotonense</name>
    <dbReference type="NCBI Taxonomy" id="398843"/>
    <lineage>
        <taxon>Bacteria</taxon>
        <taxon>Bacillati</taxon>
        <taxon>Actinomycetota</taxon>
        <taxon>Actinomycetes</taxon>
        <taxon>Mycobacteriales</taxon>
        <taxon>Nocardiaceae</taxon>
        <taxon>Rhodococcoides</taxon>
    </lineage>
</organism>
<dbReference type="RefSeq" id="WP_068430552.1">
    <property type="nucleotide sequence ID" value="NZ_LVHI01000037.1"/>
</dbReference>
<dbReference type="Pfam" id="PF06779">
    <property type="entry name" value="MFS_4"/>
    <property type="match status" value="1"/>
</dbReference>
<sequence length="374" mass="37662">MTGRRVSLSAASGLAAAMGVGRFVFTPILPIMVDSAGVSPSSGAVIATANYAGYLLGAVVLSIRPGVNTTAAFRAWAVVLVVSELAMAAVDSTALFSFLRLLAGMASAAIFLGCASTVAHHAKASPGVTFGGVGTGIAASGILTLVAAPHLSWQGLWLCSALLTAILIAPALALRIHAESRSGGGENPLSTRDRTIWRVLLATYFLEGLGYIIVGTFLVAAVGGHGNSSVGPAVWIVVGLAAVPATVLWHAVARRITTKRALVAAFSLQTISALLPALTSNSAVAVVSAVLFGGTFMGITLLTLTTAARLPIGRTAAALTTVYGVGQVLGPLVVARAIGDSYTVAFIVAAVVLALGTIGAAAVARLQTDVRAEV</sequence>
<feature type="transmembrane region" description="Helical" evidence="1">
    <location>
        <begin position="127"/>
        <end position="148"/>
    </location>
</feature>
<dbReference type="SUPFAM" id="SSF103473">
    <property type="entry name" value="MFS general substrate transporter"/>
    <property type="match status" value="1"/>
</dbReference>
<protein>
    <submittedName>
        <fullName evidence="2">Transporter</fullName>
    </submittedName>
</protein>
<dbReference type="GO" id="GO:0005886">
    <property type="term" value="C:plasma membrane"/>
    <property type="evidence" value="ECO:0007669"/>
    <property type="project" value="TreeGrafter"/>
</dbReference>
<feature type="transmembrane region" description="Helical" evidence="1">
    <location>
        <begin position="316"/>
        <end position="338"/>
    </location>
</feature>
<feature type="transmembrane region" description="Helical" evidence="1">
    <location>
        <begin position="261"/>
        <end position="278"/>
    </location>
</feature>